<dbReference type="Pfam" id="PF00669">
    <property type="entry name" value="Flagellin_N"/>
    <property type="match status" value="1"/>
</dbReference>
<accession>A0A934HVB1</accession>
<dbReference type="GO" id="GO:0005576">
    <property type="term" value="C:extracellular region"/>
    <property type="evidence" value="ECO:0007669"/>
    <property type="project" value="UniProtKB-SubCell"/>
</dbReference>
<keyword evidence="3" id="KW-0964">Secreted</keyword>
<comment type="subcellular location">
    <subcellularLocation>
        <location evidence="3">Secreted</location>
    </subcellularLocation>
    <subcellularLocation>
        <location evidence="3">Bacterial flagellum</location>
    </subcellularLocation>
</comment>
<dbReference type="PANTHER" id="PTHR42792">
    <property type="entry name" value="FLAGELLIN"/>
    <property type="match status" value="1"/>
</dbReference>
<evidence type="ECO:0000256" key="1">
    <source>
        <dbReference type="ARBA" id="ARBA00005709"/>
    </source>
</evidence>
<dbReference type="InterPro" id="IPR046358">
    <property type="entry name" value="Flagellin_C"/>
</dbReference>
<name>A0A934HVB1_9RHOB</name>
<evidence type="ECO:0000256" key="2">
    <source>
        <dbReference type="ARBA" id="ARBA00023143"/>
    </source>
</evidence>
<dbReference type="RefSeq" id="WP_198686949.1">
    <property type="nucleotide sequence ID" value="NZ_JAEIJD010000017.1"/>
</dbReference>
<protein>
    <recommendedName>
        <fullName evidence="3">Flagellin</fullName>
    </recommendedName>
</protein>
<gene>
    <name evidence="6" type="ORF">JAO82_13650</name>
</gene>
<feature type="domain" description="Flagellin N-terminal" evidence="4">
    <location>
        <begin position="6"/>
        <end position="136"/>
    </location>
</feature>
<comment type="function">
    <text evidence="3">Flagellin is the subunit protein which polymerizes to form the filaments of bacterial flagella.</text>
</comment>
<dbReference type="Pfam" id="PF00700">
    <property type="entry name" value="Flagellin_C"/>
    <property type="match status" value="1"/>
</dbReference>
<evidence type="ECO:0000313" key="7">
    <source>
        <dbReference type="Proteomes" id="UP000613255"/>
    </source>
</evidence>
<dbReference type="EMBL" id="JAEIJD010000017">
    <property type="protein sequence ID" value="MBI6630923.1"/>
    <property type="molecule type" value="Genomic_DNA"/>
</dbReference>
<dbReference type="PANTHER" id="PTHR42792:SF2">
    <property type="entry name" value="FLAGELLIN"/>
    <property type="match status" value="1"/>
</dbReference>
<evidence type="ECO:0000259" key="5">
    <source>
        <dbReference type="Pfam" id="PF00700"/>
    </source>
</evidence>
<dbReference type="InterPro" id="IPR001029">
    <property type="entry name" value="Flagellin_N"/>
</dbReference>
<feature type="domain" description="Flagellin C-terminal" evidence="5">
    <location>
        <begin position="243"/>
        <end position="322"/>
    </location>
</feature>
<keyword evidence="6" id="KW-0966">Cell projection</keyword>
<proteinExistence type="inferred from homology"/>
<evidence type="ECO:0000313" key="6">
    <source>
        <dbReference type="EMBL" id="MBI6630923.1"/>
    </source>
</evidence>
<sequence>MTSLITNTSAMNALQQLRDINKNLNTTQDRISSGLKVSSAKDNAAYFQISESMKGDSSAYASISEGMTLTKNSVATARLGAETFKDLAQQFTERVAFAQGAVGGYDQIGKELDELVKQMKTTISQATFNGDDMVNAAGTAKLDGSDDPIAASFSYTGTAPNEEWEFSEAGLLEESRNTVTGITRTGTDGFDITTLQIDHVDLHAMMKGFEAISGAFVAGAKGTDQADTGAEFLTVALKGAESVSKKAISAATTLGLAEKSLDNQQDFLSRLVDNLDSGIGSMIDADMEEEAARLKALQTQQQLATQSLSIANNAPQGVLALFQ</sequence>
<comment type="similarity">
    <text evidence="1 3">Belongs to the bacterial flagellin family.</text>
</comment>
<reference evidence="6" key="1">
    <citation type="submission" date="2020-12" db="EMBL/GenBank/DDBJ databases">
        <title>Pontibaca salina gen. nov., sp. nov., isolated from marine sediment.</title>
        <authorList>
            <person name="Bo J."/>
            <person name="Wang S."/>
            <person name="Song X."/>
            <person name="Du Z."/>
        </authorList>
    </citation>
    <scope>NUCLEOTIDE SEQUENCE</scope>
    <source>
        <strain evidence="6">S1109L</strain>
    </source>
</reference>
<dbReference type="GO" id="GO:0009288">
    <property type="term" value="C:bacterial-type flagellum"/>
    <property type="evidence" value="ECO:0007669"/>
    <property type="project" value="UniProtKB-SubCell"/>
</dbReference>
<keyword evidence="7" id="KW-1185">Reference proteome</keyword>
<dbReference type="SUPFAM" id="SSF64518">
    <property type="entry name" value="Phase 1 flagellin"/>
    <property type="match status" value="1"/>
</dbReference>
<keyword evidence="2 3" id="KW-0975">Bacterial flagellum</keyword>
<evidence type="ECO:0000259" key="4">
    <source>
        <dbReference type="Pfam" id="PF00669"/>
    </source>
</evidence>
<comment type="caution">
    <text evidence="6">The sequence shown here is derived from an EMBL/GenBank/DDBJ whole genome shotgun (WGS) entry which is preliminary data.</text>
</comment>
<keyword evidence="6" id="KW-0282">Flagellum</keyword>
<dbReference type="AlphaFoldDB" id="A0A934HVB1"/>
<dbReference type="Gene3D" id="1.20.1330.10">
    <property type="entry name" value="f41 fragment of flagellin, N-terminal domain"/>
    <property type="match status" value="1"/>
</dbReference>
<keyword evidence="6" id="KW-0969">Cilium</keyword>
<evidence type="ECO:0000256" key="3">
    <source>
        <dbReference type="RuleBase" id="RU362073"/>
    </source>
</evidence>
<dbReference type="GO" id="GO:0005198">
    <property type="term" value="F:structural molecule activity"/>
    <property type="evidence" value="ECO:0007669"/>
    <property type="project" value="UniProtKB-UniRule"/>
</dbReference>
<organism evidence="6 7">
    <name type="scientific">Pontibaca salina</name>
    <dbReference type="NCBI Taxonomy" id="2795731"/>
    <lineage>
        <taxon>Bacteria</taxon>
        <taxon>Pseudomonadati</taxon>
        <taxon>Pseudomonadota</taxon>
        <taxon>Alphaproteobacteria</taxon>
        <taxon>Rhodobacterales</taxon>
        <taxon>Roseobacteraceae</taxon>
        <taxon>Pontibaca</taxon>
    </lineage>
</organism>
<dbReference type="InterPro" id="IPR001492">
    <property type="entry name" value="Flagellin"/>
</dbReference>
<dbReference type="Proteomes" id="UP000613255">
    <property type="component" value="Unassembled WGS sequence"/>
</dbReference>